<comment type="subcellular location">
    <subcellularLocation>
        <location evidence="1">Cell membrane</location>
        <topology evidence="1">Peripheral membrane protein</topology>
    </subcellularLocation>
</comment>
<evidence type="ECO:0000256" key="1">
    <source>
        <dbReference type="ARBA" id="ARBA00004202"/>
    </source>
</evidence>
<keyword evidence="2" id="KW-1133">Transmembrane helix</keyword>
<keyword evidence="2" id="KW-0812">Transmembrane</keyword>
<dbReference type="EnsemblPlants" id="KRH55207">
    <property type="protein sequence ID" value="KRH55207"/>
    <property type="gene ID" value="GLYMA_06G237600"/>
</dbReference>
<dbReference type="Gramene" id="KRH55207">
    <property type="protein sequence ID" value="KRH55207"/>
    <property type="gene ID" value="GLYMA_06G237600"/>
</dbReference>
<protein>
    <recommendedName>
        <fullName evidence="3">PGG domain-containing protein</fullName>
    </recommendedName>
</protein>
<proteinExistence type="predicted"/>
<keyword evidence="6" id="KW-1185">Reference proteome</keyword>
<dbReference type="InterPro" id="IPR036770">
    <property type="entry name" value="Ankyrin_rpt-contain_sf"/>
</dbReference>
<dbReference type="EMBL" id="CM000839">
    <property type="protein sequence ID" value="KRH55207.1"/>
    <property type="molecule type" value="Genomic_DNA"/>
</dbReference>
<dbReference type="AlphaFoldDB" id="K7KWZ0"/>
<reference evidence="4 5" key="1">
    <citation type="journal article" date="2010" name="Nature">
        <title>Genome sequence of the palaeopolyploid soybean.</title>
        <authorList>
            <person name="Schmutz J."/>
            <person name="Cannon S.B."/>
            <person name="Schlueter J."/>
            <person name="Ma J."/>
            <person name="Mitros T."/>
            <person name="Nelson W."/>
            <person name="Hyten D.L."/>
            <person name="Song Q."/>
            <person name="Thelen J.J."/>
            <person name="Cheng J."/>
            <person name="Xu D."/>
            <person name="Hellsten U."/>
            <person name="May G.D."/>
            <person name="Yu Y."/>
            <person name="Sakurai T."/>
            <person name="Umezawa T."/>
            <person name="Bhattacharyya M.K."/>
            <person name="Sandhu D."/>
            <person name="Valliyodan B."/>
            <person name="Lindquist E."/>
            <person name="Peto M."/>
            <person name="Grant D."/>
            <person name="Shu S."/>
            <person name="Goodstein D."/>
            <person name="Barry K."/>
            <person name="Futrell-Griggs M."/>
            <person name="Abernathy B."/>
            <person name="Du J."/>
            <person name="Tian Z."/>
            <person name="Zhu L."/>
            <person name="Gill N."/>
            <person name="Joshi T."/>
            <person name="Libault M."/>
            <person name="Sethuraman A."/>
            <person name="Zhang X.-C."/>
            <person name="Shinozaki K."/>
            <person name="Nguyen H.T."/>
            <person name="Wing R.A."/>
            <person name="Cregan P."/>
            <person name="Specht J."/>
            <person name="Grimwood J."/>
            <person name="Rokhsar D."/>
            <person name="Stacey G."/>
            <person name="Shoemaker R.C."/>
            <person name="Jackson S.A."/>
        </authorList>
    </citation>
    <scope>NUCLEOTIDE SEQUENCE [LARGE SCALE GENOMIC DNA]</scope>
    <source>
        <strain evidence="5">cv. Williams 82</strain>
        <tissue evidence="4">Callus</tissue>
    </source>
</reference>
<dbReference type="Proteomes" id="UP000008827">
    <property type="component" value="Chromosome 6"/>
</dbReference>
<evidence type="ECO:0000313" key="4">
    <source>
        <dbReference type="EMBL" id="KRH55207.1"/>
    </source>
</evidence>
<feature type="transmembrane region" description="Helical" evidence="2">
    <location>
        <begin position="178"/>
        <end position="197"/>
    </location>
</feature>
<reference evidence="5" key="2">
    <citation type="submission" date="2018-02" db="UniProtKB">
        <authorList>
            <consortium name="EnsemblPlants"/>
        </authorList>
    </citation>
    <scope>IDENTIFICATION</scope>
    <source>
        <strain evidence="5">Williams 82</strain>
    </source>
</reference>
<feature type="transmembrane region" description="Helical" evidence="2">
    <location>
        <begin position="233"/>
        <end position="252"/>
    </location>
</feature>
<dbReference type="PaxDb" id="3847-GLYMA06G36060.2"/>
<feature type="transmembrane region" description="Helical" evidence="2">
    <location>
        <begin position="204"/>
        <end position="221"/>
    </location>
</feature>
<dbReference type="InterPro" id="IPR026961">
    <property type="entry name" value="PGG_dom"/>
</dbReference>
<dbReference type="Gene3D" id="1.25.40.20">
    <property type="entry name" value="Ankyrin repeat-containing domain"/>
    <property type="match status" value="1"/>
</dbReference>
<gene>
    <name evidence="4" type="ORF">GLYMA_06G237600</name>
</gene>
<dbReference type="PANTHER" id="PTHR24128:SF87">
    <property type="entry name" value="ANKYRIN REPEAT FAMILY PROTEIN"/>
    <property type="match status" value="1"/>
</dbReference>
<feature type="transmembrane region" description="Helical" evidence="2">
    <location>
        <begin position="125"/>
        <end position="142"/>
    </location>
</feature>
<accession>K7KWZ0</accession>
<feature type="domain" description="PGG" evidence="3">
    <location>
        <begin position="118"/>
        <end position="199"/>
    </location>
</feature>
<dbReference type="HOGENOM" id="CLU_1032139_0_0_1"/>
<dbReference type="eggNOG" id="KOG0504">
    <property type="taxonomic scope" value="Eukaryota"/>
</dbReference>
<dbReference type="InParanoid" id="K7KWZ0"/>
<reference evidence="4" key="3">
    <citation type="submission" date="2018-07" db="EMBL/GenBank/DDBJ databases">
        <title>WGS assembly of Glycine max.</title>
        <authorList>
            <person name="Schmutz J."/>
            <person name="Cannon S."/>
            <person name="Schlueter J."/>
            <person name="Ma J."/>
            <person name="Mitros T."/>
            <person name="Nelson W."/>
            <person name="Hyten D."/>
            <person name="Song Q."/>
            <person name="Thelen J."/>
            <person name="Cheng J."/>
            <person name="Xu D."/>
            <person name="Hellsten U."/>
            <person name="May G."/>
            <person name="Yu Y."/>
            <person name="Sakurai T."/>
            <person name="Umezawa T."/>
            <person name="Bhattacharyya M."/>
            <person name="Sandhu D."/>
            <person name="Valliyodan B."/>
            <person name="Lindquist E."/>
            <person name="Peto M."/>
            <person name="Grant D."/>
            <person name="Shu S."/>
            <person name="Goodstein D."/>
            <person name="Barry K."/>
            <person name="Futrell-Griggs M."/>
            <person name="Abernathy B."/>
            <person name="Du J."/>
            <person name="Tian Z."/>
            <person name="Zhu L."/>
            <person name="Gill N."/>
            <person name="Joshi T."/>
            <person name="Libault M."/>
            <person name="Sethuraman A."/>
            <person name="Zhang X."/>
            <person name="Shinozaki K."/>
            <person name="Nguyen H."/>
            <person name="Wing R."/>
            <person name="Cregan P."/>
            <person name="Specht J."/>
            <person name="Grimwood J."/>
            <person name="Rokhsar D."/>
            <person name="Stacey G."/>
            <person name="Shoemaker R."/>
            <person name="Jackson S."/>
        </authorList>
    </citation>
    <scope>NUCLEOTIDE SEQUENCE</scope>
    <source>
        <tissue evidence="4">Callus</tissue>
    </source>
</reference>
<organism evidence="5">
    <name type="scientific">Glycine max</name>
    <name type="common">Soybean</name>
    <name type="synonym">Glycine hispida</name>
    <dbReference type="NCBI Taxonomy" id="3847"/>
    <lineage>
        <taxon>Eukaryota</taxon>
        <taxon>Viridiplantae</taxon>
        <taxon>Streptophyta</taxon>
        <taxon>Embryophyta</taxon>
        <taxon>Tracheophyta</taxon>
        <taxon>Spermatophyta</taxon>
        <taxon>Magnoliopsida</taxon>
        <taxon>eudicotyledons</taxon>
        <taxon>Gunneridae</taxon>
        <taxon>Pentapetalae</taxon>
        <taxon>rosids</taxon>
        <taxon>fabids</taxon>
        <taxon>Fabales</taxon>
        <taxon>Fabaceae</taxon>
        <taxon>Papilionoideae</taxon>
        <taxon>50 kb inversion clade</taxon>
        <taxon>NPAAA clade</taxon>
        <taxon>indigoferoid/millettioid clade</taxon>
        <taxon>Phaseoleae</taxon>
        <taxon>Glycine</taxon>
        <taxon>Glycine subgen. Soja</taxon>
    </lineage>
</organism>
<dbReference type="STRING" id="3847.K7KWZ0"/>
<sequence length="270" mass="29638">MTSSEPKGGKVVLHYIWQVKKGEINLLTKFLLACPNCIENVTVRSETALHIAVGCGQFEALLFLVDWLMATFHKGCHGMVQLLLKTKLLHSDAKNIEEKSALDITTNEESISILVRTKAENQRNAYLVIAALVITATYHSALSPPGGLYQANTVNNNANATSINSTATATESGIHDTAITFTILSFMVSTMIIFILVPSGKIDLLMLMSIGLFFFSYMWSVAEISPTDVFEDYLILGGLCCVLIVVVALSIFRIERKCCGSRCYTGGNRW</sequence>
<evidence type="ECO:0000256" key="2">
    <source>
        <dbReference type="SAM" id="Phobius"/>
    </source>
</evidence>
<dbReference type="PANTHER" id="PTHR24128">
    <property type="entry name" value="HOMEOBOX PROTEIN WARIAI"/>
    <property type="match status" value="1"/>
</dbReference>
<evidence type="ECO:0000259" key="3">
    <source>
        <dbReference type="Pfam" id="PF13962"/>
    </source>
</evidence>
<evidence type="ECO:0000313" key="5">
    <source>
        <dbReference type="EnsemblPlants" id="KRH55207"/>
    </source>
</evidence>
<dbReference type="Pfam" id="PF13962">
    <property type="entry name" value="PGG"/>
    <property type="match status" value="1"/>
</dbReference>
<keyword evidence="2" id="KW-0472">Membrane</keyword>
<name>K7KWZ0_SOYBN</name>
<evidence type="ECO:0000313" key="6">
    <source>
        <dbReference type="Proteomes" id="UP000008827"/>
    </source>
</evidence>
<dbReference type="GO" id="GO:0005886">
    <property type="term" value="C:plasma membrane"/>
    <property type="evidence" value="ECO:0007669"/>
    <property type="project" value="UniProtKB-SubCell"/>
</dbReference>
<dbReference type="SUPFAM" id="SSF48403">
    <property type="entry name" value="Ankyrin repeat"/>
    <property type="match status" value="1"/>
</dbReference>